<dbReference type="PROSITE" id="PS00375">
    <property type="entry name" value="UDPGT"/>
    <property type="match status" value="1"/>
</dbReference>
<comment type="similarity">
    <text evidence="1 3">Belongs to the UDP-glycosyltransferase family.</text>
</comment>
<evidence type="ECO:0000256" key="3">
    <source>
        <dbReference type="RuleBase" id="RU003718"/>
    </source>
</evidence>
<dbReference type="SUPFAM" id="SSF53756">
    <property type="entry name" value="UDP-Glycosyltransferase/glycogen phosphorylase"/>
    <property type="match status" value="1"/>
</dbReference>
<dbReference type="Pfam" id="PF00201">
    <property type="entry name" value="UDPGT"/>
    <property type="match status" value="1"/>
</dbReference>
<keyword evidence="3" id="KW-0328">Glycosyltransferase</keyword>
<dbReference type="Gene3D" id="3.40.50.2000">
    <property type="entry name" value="Glycogen Phosphorylase B"/>
    <property type="match status" value="2"/>
</dbReference>
<dbReference type="InterPro" id="IPR035595">
    <property type="entry name" value="UDP_glycos_trans_CS"/>
</dbReference>
<organism evidence="5 6">
    <name type="scientific">Papaver nudicaule</name>
    <name type="common">Iceland poppy</name>
    <dbReference type="NCBI Taxonomy" id="74823"/>
    <lineage>
        <taxon>Eukaryota</taxon>
        <taxon>Viridiplantae</taxon>
        <taxon>Streptophyta</taxon>
        <taxon>Embryophyta</taxon>
        <taxon>Tracheophyta</taxon>
        <taxon>Spermatophyta</taxon>
        <taxon>Magnoliopsida</taxon>
        <taxon>Ranunculales</taxon>
        <taxon>Papaveraceae</taxon>
        <taxon>Papaveroideae</taxon>
        <taxon>Papaver</taxon>
    </lineage>
</organism>
<dbReference type="Proteomes" id="UP001177140">
    <property type="component" value="Unassembled WGS sequence"/>
</dbReference>
<evidence type="ECO:0000256" key="4">
    <source>
        <dbReference type="RuleBase" id="RU362057"/>
    </source>
</evidence>
<dbReference type="PANTHER" id="PTHR48049">
    <property type="entry name" value="GLYCOSYLTRANSFERASE"/>
    <property type="match status" value="1"/>
</dbReference>
<name>A0AA41UW43_PAPNU</name>
<evidence type="ECO:0000313" key="6">
    <source>
        <dbReference type="Proteomes" id="UP001177140"/>
    </source>
</evidence>
<sequence>MGDQRSLHVAMYPWFAFGHLNAFLNLSNKFAEKGHRVSFFLPVDTQPKLEPFNLYPDEIKFIPLTVPAVQGLPPGSETTLTVPVALHHLLMTAMDLTRPQLESALSQLKPDYVFYDFTHWLPEVTKALGMKSVLYCTISMAAISYLLVPGNDHEITEDEWMQQPAGFPESSIRLHRHEAKAMRFITYREYGSLSFHERLTLTYRNADILCFRSCKEIEGGFLDFVEKHYGKPVLLTGPLLPKPPTTTLEEKWDNWLNRFEPRSVIFCAFGSECHMKKDQFQELLLGFELTDMPFFLALKPPLGVETVEEALPEGYKERIGGRGIVEGNWIQQQLIMSHPSVGCFVSHCGLNSVTETLVNNTQLVLLPNAGDQFIVARLMGSDLRVGVEVEKREEDGWFTKESVCKAIKTVLEDDGEIGKVVRENKFRLKDLLLRPGFEEDYITDVIEKLKVGW</sequence>
<evidence type="ECO:0000256" key="1">
    <source>
        <dbReference type="ARBA" id="ARBA00009995"/>
    </source>
</evidence>
<dbReference type="EMBL" id="JAJJMA010039380">
    <property type="protein sequence ID" value="MCL7024905.1"/>
    <property type="molecule type" value="Genomic_DNA"/>
</dbReference>
<dbReference type="GO" id="GO:0035251">
    <property type="term" value="F:UDP-glucosyltransferase activity"/>
    <property type="evidence" value="ECO:0007669"/>
    <property type="project" value="InterPro"/>
</dbReference>
<dbReference type="InterPro" id="IPR050481">
    <property type="entry name" value="UDP-glycosyltransf_plant"/>
</dbReference>
<dbReference type="EC" id="2.4.1.-" evidence="4"/>
<dbReference type="PANTHER" id="PTHR48049:SF34">
    <property type="entry name" value="UDP-GLYCOSYLTRANSFERASE 79B30-LIKE"/>
    <property type="match status" value="1"/>
</dbReference>
<reference evidence="5" key="1">
    <citation type="submission" date="2022-03" db="EMBL/GenBank/DDBJ databases">
        <title>A functionally conserved STORR gene fusion in Papaver species that diverged 16.8 million years ago.</title>
        <authorList>
            <person name="Catania T."/>
        </authorList>
    </citation>
    <scope>NUCLEOTIDE SEQUENCE</scope>
    <source>
        <strain evidence="5">S-191538</strain>
    </source>
</reference>
<dbReference type="AlphaFoldDB" id="A0AA41UW43"/>
<keyword evidence="6" id="KW-1185">Reference proteome</keyword>
<keyword evidence="2 3" id="KW-0808">Transferase</keyword>
<dbReference type="FunFam" id="3.40.50.2000:FF:000037">
    <property type="entry name" value="Glycosyltransferase"/>
    <property type="match status" value="1"/>
</dbReference>
<comment type="caution">
    <text evidence="5">The sequence shown here is derived from an EMBL/GenBank/DDBJ whole genome shotgun (WGS) entry which is preliminary data.</text>
</comment>
<dbReference type="InterPro" id="IPR002213">
    <property type="entry name" value="UDP_glucos_trans"/>
</dbReference>
<accession>A0AA41UW43</accession>
<gene>
    <name evidence="5" type="ORF">MKW94_023751</name>
</gene>
<dbReference type="CDD" id="cd03784">
    <property type="entry name" value="GT1_Gtf-like"/>
    <property type="match status" value="1"/>
</dbReference>
<proteinExistence type="inferred from homology"/>
<protein>
    <recommendedName>
        <fullName evidence="4">Glycosyltransferase</fullName>
        <ecNumber evidence="4">2.4.1.-</ecNumber>
    </recommendedName>
</protein>
<evidence type="ECO:0000256" key="2">
    <source>
        <dbReference type="ARBA" id="ARBA00022679"/>
    </source>
</evidence>
<evidence type="ECO:0000313" key="5">
    <source>
        <dbReference type="EMBL" id="MCL7024905.1"/>
    </source>
</evidence>
<dbReference type="FunFam" id="3.40.50.2000:FF:000087">
    <property type="entry name" value="Glycosyltransferase"/>
    <property type="match status" value="1"/>
</dbReference>